<evidence type="ECO:0000313" key="3">
    <source>
        <dbReference type="Proteomes" id="UP001396334"/>
    </source>
</evidence>
<protein>
    <submittedName>
        <fullName evidence="2">Uncharacterized protein</fullName>
    </submittedName>
</protein>
<proteinExistence type="predicted"/>
<keyword evidence="1" id="KW-0472">Membrane</keyword>
<accession>A0ABR2S0R2</accession>
<keyword evidence="3" id="KW-1185">Reference proteome</keyword>
<name>A0ABR2S0R2_9ROSI</name>
<comment type="caution">
    <text evidence="2">The sequence shown here is derived from an EMBL/GenBank/DDBJ whole genome shotgun (WGS) entry which is preliminary data.</text>
</comment>
<keyword evidence="1" id="KW-1133">Transmembrane helix</keyword>
<keyword evidence="1" id="KW-0812">Transmembrane</keyword>
<feature type="transmembrane region" description="Helical" evidence="1">
    <location>
        <begin position="35"/>
        <end position="56"/>
    </location>
</feature>
<evidence type="ECO:0000313" key="2">
    <source>
        <dbReference type="EMBL" id="KAK9018680.1"/>
    </source>
</evidence>
<evidence type="ECO:0000256" key="1">
    <source>
        <dbReference type="SAM" id="Phobius"/>
    </source>
</evidence>
<reference evidence="2 3" key="1">
    <citation type="journal article" date="2024" name="G3 (Bethesda)">
        <title>Genome assembly of Hibiscus sabdariffa L. provides insights into metabolisms of medicinal natural products.</title>
        <authorList>
            <person name="Kim T."/>
        </authorList>
    </citation>
    <scope>NUCLEOTIDE SEQUENCE [LARGE SCALE GENOMIC DNA]</scope>
    <source>
        <strain evidence="2">TK-2024</strain>
        <tissue evidence="2">Old leaves</tissue>
    </source>
</reference>
<sequence length="237" mass="26197">MQFSFDWWHLWRHGVDPDRPSRHMWPSEGPPMGRGVWPLALALSLVVGIYFVGVSVNPCSLRLGQLPACLPAAGVLLVAACVARLLPSWEFNLRFVQPLIELRIAAPVGVVWKGFCAITYFSMSATPWSQPLWPSLHAIALVGTAWKGSYTPTGFRKIFVPWWPLLWPAVQVIALVGAARIGCCPYLSEHTLDCPGAIVLTVERSPVAHQWPTWHRRQGPSGLFLVCLTAHQGSCTS</sequence>
<dbReference type="EMBL" id="JBBPBN010000018">
    <property type="protein sequence ID" value="KAK9018680.1"/>
    <property type="molecule type" value="Genomic_DNA"/>
</dbReference>
<organism evidence="2 3">
    <name type="scientific">Hibiscus sabdariffa</name>
    <name type="common">roselle</name>
    <dbReference type="NCBI Taxonomy" id="183260"/>
    <lineage>
        <taxon>Eukaryota</taxon>
        <taxon>Viridiplantae</taxon>
        <taxon>Streptophyta</taxon>
        <taxon>Embryophyta</taxon>
        <taxon>Tracheophyta</taxon>
        <taxon>Spermatophyta</taxon>
        <taxon>Magnoliopsida</taxon>
        <taxon>eudicotyledons</taxon>
        <taxon>Gunneridae</taxon>
        <taxon>Pentapetalae</taxon>
        <taxon>rosids</taxon>
        <taxon>malvids</taxon>
        <taxon>Malvales</taxon>
        <taxon>Malvaceae</taxon>
        <taxon>Malvoideae</taxon>
        <taxon>Hibiscus</taxon>
    </lineage>
</organism>
<gene>
    <name evidence="2" type="ORF">V6N11_033727</name>
</gene>
<dbReference type="Proteomes" id="UP001396334">
    <property type="component" value="Unassembled WGS sequence"/>
</dbReference>
<feature type="transmembrane region" description="Helical" evidence="1">
    <location>
        <begin position="68"/>
        <end position="86"/>
    </location>
</feature>